<keyword evidence="3" id="KW-1185">Reference proteome</keyword>
<gene>
    <name evidence="2" type="ORF">AAK873_08035</name>
</gene>
<protein>
    <submittedName>
        <fullName evidence="2">DUF4136 domain-containing protein</fullName>
    </submittedName>
</protein>
<name>A0ABV4CVZ9_9BACT</name>
<dbReference type="RefSeq" id="WP_205523847.1">
    <property type="nucleotide sequence ID" value="NZ_JBCLPP010000019.1"/>
</dbReference>
<sequence length="198" mass="22472">MLILTGCSRYTLLNSETYNNADMSDYEKYRIVSRSKGKLPPGMQPVTYSNIVASIRDQMLKRGYHEAPDATLLINIGVTVHHTITPESAADSMRPGHKNQSGPYYNGYYPFFVMPRDFYWNDSETYTRIVKGLYEEGVLTIDMIDTRLMKPLYSSSVATIINPVNGAYRDLPAISQAVSVMFSQYPVPLLEGYRQNKN</sequence>
<dbReference type="Gene3D" id="3.30.160.670">
    <property type="match status" value="1"/>
</dbReference>
<evidence type="ECO:0000313" key="2">
    <source>
        <dbReference type="EMBL" id="MEY8245565.1"/>
    </source>
</evidence>
<organism evidence="2 3">
    <name type="scientific">Heminiphilus faecis</name>
    <dbReference type="NCBI Taxonomy" id="2601703"/>
    <lineage>
        <taxon>Bacteria</taxon>
        <taxon>Pseudomonadati</taxon>
        <taxon>Bacteroidota</taxon>
        <taxon>Bacteroidia</taxon>
        <taxon>Bacteroidales</taxon>
        <taxon>Muribaculaceae</taxon>
        <taxon>Heminiphilus</taxon>
    </lineage>
</organism>
<dbReference type="InterPro" id="IPR025411">
    <property type="entry name" value="DUF4136"/>
</dbReference>
<dbReference type="Pfam" id="PF13590">
    <property type="entry name" value="DUF4136"/>
    <property type="match status" value="1"/>
</dbReference>
<comment type="caution">
    <text evidence="2">The sequence shown here is derived from an EMBL/GenBank/DDBJ whole genome shotgun (WGS) entry which is preliminary data.</text>
</comment>
<dbReference type="EMBL" id="JBCLPP010000019">
    <property type="protein sequence ID" value="MEY8245565.1"/>
    <property type="molecule type" value="Genomic_DNA"/>
</dbReference>
<evidence type="ECO:0000313" key="3">
    <source>
        <dbReference type="Proteomes" id="UP001565200"/>
    </source>
</evidence>
<dbReference type="Proteomes" id="UP001565200">
    <property type="component" value="Unassembled WGS sequence"/>
</dbReference>
<proteinExistence type="predicted"/>
<feature type="domain" description="DUF4136" evidence="1">
    <location>
        <begin position="19"/>
        <end position="186"/>
    </location>
</feature>
<evidence type="ECO:0000259" key="1">
    <source>
        <dbReference type="Pfam" id="PF13590"/>
    </source>
</evidence>
<accession>A0ABV4CVZ9</accession>
<reference evidence="2 3" key="1">
    <citation type="submission" date="2024-03" db="EMBL/GenBank/DDBJ databases">
        <title>Mouse gut bacterial collection (mGBC) of GemPharmatech.</title>
        <authorList>
            <person name="He Y."/>
            <person name="Dong L."/>
            <person name="Wu D."/>
            <person name="Gao X."/>
            <person name="Lin Z."/>
        </authorList>
    </citation>
    <scope>NUCLEOTIDE SEQUENCE [LARGE SCALE GENOMIC DNA]</scope>
    <source>
        <strain evidence="2 3">54-13</strain>
    </source>
</reference>